<evidence type="ECO:0008006" key="8">
    <source>
        <dbReference type="Google" id="ProtNLM"/>
    </source>
</evidence>
<evidence type="ECO:0000256" key="3">
    <source>
        <dbReference type="ARBA" id="ARBA00022989"/>
    </source>
</evidence>
<evidence type="ECO:0000313" key="7">
    <source>
        <dbReference type="Proteomes" id="UP001381693"/>
    </source>
</evidence>
<feature type="transmembrane region" description="Helical" evidence="5">
    <location>
        <begin position="223"/>
        <end position="243"/>
    </location>
</feature>
<evidence type="ECO:0000256" key="4">
    <source>
        <dbReference type="ARBA" id="ARBA00023136"/>
    </source>
</evidence>
<keyword evidence="4 5" id="KW-0472">Membrane</keyword>
<name>A0AAN8XLL3_HALRR</name>
<keyword evidence="7" id="KW-1185">Reference proteome</keyword>
<accession>A0AAN8XLL3</accession>
<evidence type="ECO:0000256" key="1">
    <source>
        <dbReference type="ARBA" id="ARBA00004141"/>
    </source>
</evidence>
<feature type="transmembrane region" description="Helical" evidence="5">
    <location>
        <begin position="158"/>
        <end position="183"/>
    </location>
</feature>
<comment type="caution">
    <text evidence="6">The sequence shown here is derived from an EMBL/GenBank/DDBJ whole genome shotgun (WGS) entry which is preliminary data.</text>
</comment>
<keyword evidence="2 5" id="KW-0812">Transmembrane</keyword>
<sequence>MQDNQRLIPVINCENEENMSVQMSSCCSRAKDFFKSLSVEPALFLILFGIGLESVFITNLWVDKICYFHFNYSKAICENIDSGKYPQEQMNVQQTTNQYNVYTAVMQHLPAVAVVLLLGTWSDKRGRKLPVIIPFTGYFLTSGSVTATVYWWTLPPEYLLMCYIPLAITGGLVGVYAAIYPYLSAVTSGRARTSRISFIGVVIISSVTMGQATAIALYREGGYVAIFGSQATLSLTAVIYSIMRLTDRPENDTLMETSSEEGGVFHVLSPSHLKQTLLVVFKEREDGKRGNILGHILVMSLLVFIA</sequence>
<evidence type="ECO:0000313" key="6">
    <source>
        <dbReference type="EMBL" id="KAK7080449.1"/>
    </source>
</evidence>
<feature type="transmembrane region" description="Helical" evidence="5">
    <location>
        <begin position="131"/>
        <end position="152"/>
    </location>
</feature>
<organism evidence="6 7">
    <name type="scientific">Halocaridina rubra</name>
    <name type="common">Hawaiian red shrimp</name>
    <dbReference type="NCBI Taxonomy" id="373956"/>
    <lineage>
        <taxon>Eukaryota</taxon>
        <taxon>Metazoa</taxon>
        <taxon>Ecdysozoa</taxon>
        <taxon>Arthropoda</taxon>
        <taxon>Crustacea</taxon>
        <taxon>Multicrustacea</taxon>
        <taxon>Malacostraca</taxon>
        <taxon>Eumalacostraca</taxon>
        <taxon>Eucarida</taxon>
        <taxon>Decapoda</taxon>
        <taxon>Pleocyemata</taxon>
        <taxon>Caridea</taxon>
        <taxon>Atyoidea</taxon>
        <taxon>Atyidae</taxon>
        <taxon>Halocaridina</taxon>
    </lineage>
</organism>
<protein>
    <recommendedName>
        <fullName evidence="8">Proton-coupled folate transporter</fullName>
    </recommendedName>
</protein>
<proteinExistence type="predicted"/>
<evidence type="ECO:0000256" key="5">
    <source>
        <dbReference type="SAM" id="Phobius"/>
    </source>
</evidence>
<feature type="transmembrane region" description="Helical" evidence="5">
    <location>
        <begin position="42"/>
        <end position="62"/>
    </location>
</feature>
<dbReference type="GO" id="GO:0022857">
    <property type="term" value="F:transmembrane transporter activity"/>
    <property type="evidence" value="ECO:0007669"/>
    <property type="project" value="InterPro"/>
</dbReference>
<dbReference type="GO" id="GO:0016020">
    <property type="term" value="C:membrane"/>
    <property type="evidence" value="ECO:0007669"/>
    <property type="project" value="UniProtKB-SubCell"/>
</dbReference>
<reference evidence="6 7" key="1">
    <citation type="submission" date="2023-11" db="EMBL/GenBank/DDBJ databases">
        <title>Halocaridina rubra genome assembly.</title>
        <authorList>
            <person name="Smith C."/>
        </authorList>
    </citation>
    <scope>NUCLEOTIDE SEQUENCE [LARGE SCALE GENOMIC DNA]</scope>
    <source>
        <strain evidence="6">EP-1</strain>
        <tissue evidence="6">Whole</tissue>
    </source>
</reference>
<keyword evidence="3 5" id="KW-1133">Transmembrane helix</keyword>
<dbReference type="Gene3D" id="1.20.1250.20">
    <property type="entry name" value="MFS general substrate transporter like domains"/>
    <property type="match status" value="1"/>
</dbReference>
<dbReference type="AlphaFoldDB" id="A0AAN8XLL3"/>
<dbReference type="InterPro" id="IPR036259">
    <property type="entry name" value="MFS_trans_sf"/>
</dbReference>
<dbReference type="SUPFAM" id="SSF103473">
    <property type="entry name" value="MFS general substrate transporter"/>
    <property type="match status" value="1"/>
</dbReference>
<feature type="non-terminal residue" evidence="6">
    <location>
        <position position="306"/>
    </location>
</feature>
<dbReference type="PANTHER" id="PTHR23507">
    <property type="entry name" value="ZGC:174356"/>
    <property type="match status" value="1"/>
</dbReference>
<dbReference type="Pfam" id="PF07690">
    <property type="entry name" value="MFS_1"/>
    <property type="match status" value="1"/>
</dbReference>
<dbReference type="InterPro" id="IPR011701">
    <property type="entry name" value="MFS"/>
</dbReference>
<dbReference type="PANTHER" id="PTHR23507:SF37">
    <property type="entry name" value="GH08173P"/>
    <property type="match status" value="1"/>
</dbReference>
<gene>
    <name evidence="6" type="ORF">SK128_024033</name>
</gene>
<dbReference type="EMBL" id="JAXCGZ010005919">
    <property type="protein sequence ID" value="KAK7080449.1"/>
    <property type="molecule type" value="Genomic_DNA"/>
</dbReference>
<evidence type="ECO:0000256" key="2">
    <source>
        <dbReference type="ARBA" id="ARBA00022692"/>
    </source>
</evidence>
<comment type="subcellular location">
    <subcellularLocation>
        <location evidence="1">Membrane</location>
        <topology evidence="1">Multi-pass membrane protein</topology>
    </subcellularLocation>
</comment>
<feature type="transmembrane region" description="Helical" evidence="5">
    <location>
        <begin position="195"/>
        <end position="217"/>
    </location>
</feature>
<dbReference type="Proteomes" id="UP001381693">
    <property type="component" value="Unassembled WGS sequence"/>
</dbReference>
<feature type="transmembrane region" description="Helical" evidence="5">
    <location>
        <begin position="99"/>
        <end position="119"/>
    </location>
</feature>